<dbReference type="EMBL" id="CDNC01000006">
    <property type="protein sequence ID" value="CEM61099.1"/>
    <property type="molecule type" value="Genomic_DNA"/>
</dbReference>
<keyword evidence="1" id="KW-1133">Transmembrane helix</keyword>
<organism evidence="2 3">
    <name type="scientific">Treponema phagedenis</name>
    <dbReference type="NCBI Taxonomy" id="162"/>
    <lineage>
        <taxon>Bacteria</taxon>
        <taxon>Pseudomonadati</taxon>
        <taxon>Spirochaetota</taxon>
        <taxon>Spirochaetia</taxon>
        <taxon>Spirochaetales</taxon>
        <taxon>Treponemataceae</taxon>
        <taxon>Treponema</taxon>
    </lineage>
</organism>
<evidence type="ECO:0000313" key="2">
    <source>
        <dbReference type="EMBL" id="CEM61099.1"/>
    </source>
</evidence>
<gene>
    <name evidence="2" type="ORF">TPHV1_140047</name>
</gene>
<keyword evidence="3" id="KW-1185">Reference proteome</keyword>
<keyword evidence="1" id="KW-0472">Membrane</keyword>
<keyword evidence="1" id="KW-0812">Transmembrane</keyword>
<proteinExistence type="predicted"/>
<name>A0A0B7GR74_TREPH</name>
<feature type="transmembrane region" description="Helical" evidence="1">
    <location>
        <begin position="12"/>
        <end position="31"/>
    </location>
</feature>
<accession>A0A0B7GR74</accession>
<sequence>MEFRKGEQFTIGMFYSVSFIVDALSNVNLITKRYTRVVQTKN</sequence>
<evidence type="ECO:0000256" key="1">
    <source>
        <dbReference type="SAM" id="Phobius"/>
    </source>
</evidence>
<reference evidence="3" key="1">
    <citation type="submission" date="2015-01" db="EMBL/GenBank/DDBJ databases">
        <authorList>
            <person name="Manzoor Shahid"/>
            <person name="Zubair Saima"/>
        </authorList>
    </citation>
    <scope>NUCLEOTIDE SEQUENCE [LARGE SCALE GENOMIC DNA]</scope>
    <source>
        <strain evidence="3">V1</strain>
    </source>
</reference>
<protein>
    <submittedName>
        <fullName evidence="2">Uncharacterized protein</fullName>
    </submittedName>
</protein>
<dbReference type="AlphaFoldDB" id="A0A0B7GR74"/>
<dbReference type="Proteomes" id="UP000042527">
    <property type="component" value="Unassembled WGS sequence"/>
</dbReference>
<evidence type="ECO:0000313" key="3">
    <source>
        <dbReference type="Proteomes" id="UP000042527"/>
    </source>
</evidence>